<organism evidence="10 11">
    <name type="scientific">Pseudomonas cedrina</name>
    <dbReference type="NCBI Taxonomy" id="651740"/>
    <lineage>
        <taxon>Bacteria</taxon>
        <taxon>Pseudomonadati</taxon>
        <taxon>Pseudomonadota</taxon>
        <taxon>Gammaproteobacteria</taxon>
        <taxon>Pseudomonadales</taxon>
        <taxon>Pseudomonadaceae</taxon>
        <taxon>Pseudomonas</taxon>
    </lineage>
</organism>
<evidence type="ECO:0000256" key="6">
    <source>
        <dbReference type="ARBA" id="ARBA00022764"/>
    </source>
</evidence>
<reference evidence="10 11" key="1">
    <citation type="submission" date="2017-09" db="EMBL/GenBank/DDBJ databases">
        <title>Genomic, metabolic, and phenotypic characteristics of bacterial isolates from the natural microbiome of the model nematode Caenorhabditis elegans.</title>
        <authorList>
            <person name="Zimmermann J."/>
            <person name="Obeng N."/>
            <person name="Yang W."/>
            <person name="Obeng O."/>
            <person name="Kissoyan K."/>
            <person name="Pees B."/>
            <person name="Dirksen P."/>
            <person name="Hoppner M."/>
            <person name="Franke A."/>
            <person name="Rosenstiel P."/>
            <person name="Leippe M."/>
            <person name="Dierking K."/>
            <person name="Kaleta C."/>
            <person name="Schulenburg H."/>
        </authorList>
    </citation>
    <scope>NUCLEOTIDE SEQUENCE [LARGE SCALE GENOMIC DNA]</scope>
    <source>
        <strain evidence="10 11">MYb184</strain>
    </source>
</reference>
<dbReference type="PANTHER" id="PTHR30504">
    <property type="entry name" value="GLUCANS BIOSYNTHESIS PROTEIN"/>
    <property type="match status" value="1"/>
</dbReference>
<dbReference type="AlphaFoldDB" id="A0A2S9E5Y3"/>
<gene>
    <name evidence="7" type="primary">opgG</name>
    <name evidence="10" type="ORF">CQ006_02805</name>
</gene>
<dbReference type="UniPathway" id="UPA00637"/>
<feature type="compositionally biased region" description="Low complexity" evidence="8">
    <location>
        <begin position="550"/>
        <end position="559"/>
    </location>
</feature>
<sequence>MIVSPCNAPKLSAKRLRNALVTGSALFCLFGAGQLWAFSLDDVSAKAKELAGQKYEAPRSNLPNEFREMKFADYQKIRFRNEKAEWADQNTPFKLSFYHQGMHFDTPVKINEVTADSVHEIKYDPTRFDFGDVKFDPKATEQLGYAGFRVLFPINKADKQDEIMTMLGASYFRVVGKDQVYGLSARGMAIDTALPSGEEFPRFTEFWIERPKPGDKHLVIFALLDSPRATGAYRLILRPGTDTVVDVKSQMFLRDKVSKLGVAPLTSMFLFGANQPSKVLNYRRELHDSSGLSIHAGNGEWIWRPLNNPKHLSVSNFNVENPRGFGLLQRGRNFSHYEDLDDNYDKRPSAWIEPEGDWGKGSVDLVEIPTADETNDNIVAFWSPAELPEVGKPLDVAYRLHWTLDDAAFHSPDSAWVKQTLRSTGDVKQSNLIRQPDGSVAYLVDFEGPSLKKLLPDAPVRSQVSVGDNAELVENSVRYNEHTKGWRLTLRMKIKDASKPTEMRAALVQDIVQPEPESVSNHVLKADKVLAKQHEKQAKKDAKDKEAKQPEAAPATPEPIKTEQVLTETWSYQLPADE</sequence>
<proteinExistence type="inferred from homology"/>
<comment type="similarity">
    <text evidence="3 7">Belongs to the OpgD/OpgG family.</text>
</comment>
<dbReference type="Proteomes" id="UP000239458">
    <property type="component" value="Unassembled WGS sequence"/>
</dbReference>
<dbReference type="SUPFAM" id="SSF81296">
    <property type="entry name" value="E set domains"/>
    <property type="match status" value="1"/>
</dbReference>
<comment type="caution">
    <text evidence="10">The sequence shown here is derived from an EMBL/GenBank/DDBJ whole genome shotgun (WGS) entry which is preliminary data.</text>
</comment>
<evidence type="ECO:0000313" key="11">
    <source>
        <dbReference type="Proteomes" id="UP000239458"/>
    </source>
</evidence>
<name>A0A2S9E5Y3_PSECE</name>
<evidence type="ECO:0000256" key="1">
    <source>
        <dbReference type="ARBA" id="ARBA00004418"/>
    </source>
</evidence>
<dbReference type="Gene3D" id="2.60.40.10">
    <property type="entry name" value="Immunoglobulins"/>
    <property type="match status" value="1"/>
</dbReference>
<feature type="compositionally biased region" description="Basic and acidic residues" evidence="8">
    <location>
        <begin position="529"/>
        <end position="549"/>
    </location>
</feature>
<dbReference type="Gene3D" id="2.70.98.10">
    <property type="match status" value="1"/>
</dbReference>
<evidence type="ECO:0000256" key="8">
    <source>
        <dbReference type="SAM" id="MobiDB-lite"/>
    </source>
</evidence>
<dbReference type="EMBL" id="PCQE01000002">
    <property type="protein sequence ID" value="PRC10245.1"/>
    <property type="molecule type" value="Genomic_DNA"/>
</dbReference>
<dbReference type="InterPro" id="IPR013783">
    <property type="entry name" value="Ig-like_fold"/>
</dbReference>
<feature type="domain" description="Glucan biosynthesis periplasmic MdoG C-terminal" evidence="9">
    <location>
        <begin position="38"/>
        <end position="510"/>
    </location>
</feature>
<evidence type="ECO:0000256" key="4">
    <source>
        <dbReference type="ARBA" id="ARBA00015376"/>
    </source>
</evidence>
<evidence type="ECO:0000313" key="10">
    <source>
        <dbReference type="EMBL" id="PRC10245.1"/>
    </source>
</evidence>
<dbReference type="Pfam" id="PF04349">
    <property type="entry name" value="MdoG"/>
    <property type="match status" value="1"/>
</dbReference>
<comment type="subcellular location">
    <subcellularLocation>
        <location evidence="1 7">Periplasm</location>
    </subcellularLocation>
</comment>
<dbReference type="FunFam" id="2.70.98.10:FF:000001">
    <property type="entry name" value="Glucans biosynthesis protein G"/>
    <property type="match status" value="1"/>
</dbReference>
<feature type="region of interest" description="Disordered" evidence="8">
    <location>
        <begin position="529"/>
        <end position="565"/>
    </location>
</feature>
<dbReference type="PIRSF" id="PIRSF006281">
    <property type="entry name" value="MdoG"/>
    <property type="match status" value="1"/>
</dbReference>
<dbReference type="RefSeq" id="WP_105229066.1">
    <property type="nucleotide sequence ID" value="NZ_PCQE01000002.1"/>
</dbReference>
<dbReference type="InterPro" id="IPR014756">
    <property type="entry name" value="Ig_E-set"/>
</dbReference>
<evidence type="ECO:0000256" key="5">
    <source>
        <dbReference type="ARBA" id="ARBA00022729"/>
    </source>
</evidence>
<dbReference type="GO" id="GO:0051274">
    <property type="term" value="P:beta-glucan biosynthetic process"/>
    <property type="evidence" value="ECO:0007669"/>
    <property type="project" value="TreeGrafter"/>
</dbReference>
<dbReference type="InterPro" id="IPR011013">
    <property type="entry name" value="Gal_mutarotase_sf_dom"/>
</dbReference>
<keyword evidence="5 7" id="KW-0732">Signal</keyword>
<comment type="function">
    <text evidence="7">Involved in the biosynthesis of osmoregulated periplasmic glucans (OPGs).</text>
</comment>
<dbReference type="STRING" id="651740.SAMN04490182_5880"/>
<dbReference type="InterPro" id="IPR023704">
    <property type="entry name" value="MdoG_OpgG"/>
</dbReference>
<evidence type="ECO:0000256" key="3">
    <source>
        <dbReference type="ARBA" id="ARBA00009284"/>
    </source>
</evidence>
<dbReference type="GO" id="GO:0003824">
    <property type="term" value="F:catalytic activity"/>
    <property type="evidence" value="ECO:0007669"/>
    <property type="project" value="InterPro"/>
</dbReference>
<accession>A0A2S9E5Y3</accession>
<dbReference type="InterPro" id="IPR014438">
    <property type="entry name" value="Glucan_biosyn_MdoG/MdoD"/>
</dbReference>
<evidence type="ECO:0000259" key="9">
    <source>
        <dbReference type="Pfam" id="PF04349"/>
    </source>
</evidence>
<protein>
    <recommendedName>
        <fullName evidence="4 7">Glucans biosynthesis protein G</fullName>
    </recommendedName>
</protein>
<comment type="pathway">
    <text evidence="2 7">Glycan metabolism; osmoregulated periplasmic glucan (OPG) biosynthesis.</text>
</comment>
<evidence type="ECO:0000256" key="7">
    <source>
        <dbReference type="HAMAP-Rule" id="MF_01069"/>
    </source>
</evidence>
<dbReference type="HAMAP" id="MF_01069">
    <property type="entry name" value="MdoG_OpgG"/>
    <property type="match status" value="1"/>
</dbReference>
<keyword evidence="6 7" id="KW-0574">Periplasm</keyword>
<evidence type="ECO:0000256" key="2">
    <source>
        <dbReference type="ARBA" id="ARBA00005001"/>
    </source>
</evidence>
<dbReference type="PANTHER" id="PTHR30504:SF4">
    <property type="entry name" value="GLUCANS BIOSYNTHESIS PROTEIN G"/>
    <property type="match status" value="1"/>
</dbReference>
<dbReference type="GO" id="GO:0030288">
    <property type="term" value="C:outer membrane-bounded periplasmic space"/>
    <property type="evidence" value="ECO:0007669"/>
    <property type="project" value="TreeGrafter"/>
</dbReference>
<dbReference type="SUPFAM" id="SSF74650">
    <property type="entry name" value="Galactose mutarotase-like"/>
    <property type="match status" value="1"/>
</dbReference>
<dbReference type="GO" id="GO:0030246">
    <property type="term" value="F:carbohydrate binding"/>
    <property type="evidence" value="ECO:0007669"/>
    <property type="project" value="InterPro"/>
</dbReference>
<dbReference type="InterPro" id="IPR007444">
    <property type="entry name" value="Glucan_biosyn_MdoG_C"/>
</dbReference>
<dbReference type="InterPro" id="IPR014718">
    <property type="entry name" value="GH-type_carb-bd"/>
</dbReference>